<dbReference type="GO" id="GO:0090447">
    <property type="term" value="F:glycerol-3-phosphate 2-O-acyltransferase activity"/>
    <property type="evidence" value="ECO:0007669"/>
    <property type="project" value="TreeGrafter"/>
</dbReference>
<keyword evidence="10" id="KW-1185">Reference proteome</keyword>
<dbReference type="SMART" id="SM00563">
    <property type="entry name" value="PlsC"/>
    <property type="match status" value="1"/>
</dbReference>
<dbReference type="PANTHER" id="PTHR15486:SF90">
    <property type="entry name" value="OS01G0329000 PROTEIN"/>
    <property type="match status" value="1"/>
</dbReference>
<accession>A0A0E0D950</accession>
<dbReference type="InterPro" id="IPR002123">
    <property type="entry name" value="Plipid/glycerol_acylTrfase"/>
</dbReference>
<organism evidence="9">
    <name type="scientific">Oryza meridionalis</name>
    <dbReference type="NCBI Taxonomy" id="40149"/>
    <lineage>
        <taxon>Eukaryota</taxon>
        <taxon>Viridiplantae</taxon>
        <taxon>Streptophyta</taxon>
        <taxon>Embryophyta</taxon>
        <taxon>Tracheophyta</taxon>
        <taxon>Spermatophyta</taxon>
        <taxon>Magnoliopsida</taxon>
        <taxon>Liliopsida</taxon>
        <taxon>Poales</taxon>
        <taxon>Poaceae</taxon>
        <taxon>BOP clade</taxon>
        <taxon>Oryzoideae</taxon>
        <taxon>Oryzeae</taxon>
        <taxon>Oryzinae</taxon>
        <taxon>Oryza</taxon>
    </lineage>
</organism>
<comment type="similarity">
    <text evidence="2">Belongs to the GPAT/DAPAT family.</text>
</comment>
<dbReference type="AlphaFoldDB" id="A0A0E0D950"/>
<keyword evidence="3" id="KW-0808">Transferase</keyword>
<dbReference type="Pfam" id="PF01553">
    <property type="entry name" value="Acyltransferase"/>
    <property type="match status" value="1"/>
</dbReference>
<protein>
    <recommendedName>
        <fullName evidence="8">Phospholipid/glycerol acyltransferase domain-containing protein</fullName>
    </recommendedName>
</protein>
<dbReference type="Gramene" id="OMERI03G36700.1">
    <property type="protein sequence ID" value="OMERI03G36700.1"/>
    <property type="gene ID" value="OMERI03G36700"/>
</dbReference>
<dbReference type="SUPFAM" id="SSF69593">
    <property type="entry name" value="Glycerol-3-phosphate (1)-acyltransferase"/>
    <property type="match status" value="1"/>
</dbReference>
<dbReference type="GO" id="GO:0016791">
    <property type="term" value="F:phosphatase activity"/>
    <property type="evidence" value="ECO:0007669"/>
    <property type="project" value="TreeGrafter"/>
</dbReference>
<dbReference type="eggNOG" id="ENOG502QRJ7">
    <property type="taxonomic scope" value="Eukaryota"/>
</dbReference>
<feature type="transmembrane region" description="Helical" evidence="7">
    <location>
        <begin position="295"/>
        <end position="318"/>
    </location>
</feature>
<feature type="transmembrane region" description="Helical" evidence="7">
    <location>
        <begin position="71"/>
        <end position="99"/>
    </location>
</feature>
<evidence type="ECO:0000256" key="1">
    <source>
        <dbReference type="ARBA" id="ARBA00004141"/>
    </source>
</evidence>
<evidence type="ECO:0000256" key="2">
    <source>
        <dbReference type="ARBA" id="ARBA00007937"/>
    </source>
</evidence>
<evidence type="ECO:0000256" key="6">
    <source>
        <dbReference type="ARBA" id="ARBA00023136"/>
    </source>
</evidence>
<dbReference type="Pfam" id="PF23270">
    <property type="entry name" value="HAD_RAM2_N"/>
    <property type="match status" value="1"/>
</dbReference>
<proteinExistence type="inferred from homology"/>
<feature type="domain" description="Phospholipid/glycerol acyltransferase" evidence="8">
    <location>
        <begin position="347"/>
        <end position="459"/>
    </location>
</feature>
<dbReference type="STRING" id="40149.A0A0E0D950"/>
<evidence type="ECO:0000313" key="9">
    <source>
        <dbReference type="EnsemblPlants" id="OMERI03G36700.1"/>
    </source>
</evidence>
<reference evidence="9" key="1">
    <citation type="submission" date="2015-04" db="UniProtKB">
        <authorList>
            <consortium name="EnsemblPlants"/>
        </authorList>
    </citation>
    <scope>IDENTIFICATION</scope>
</reference>
<reference evidence="9" key="2">
    <citation type="submission" date="2018-05" db="EMBL/GenBank/DDBJ databases">
        <title>OmerRS3 (Oryza meridionalis Reference Sequence Version 3).</title>
        <authorList>
            <person name="Zhang J."/>
            <person name="Kudrna D."/>
            <person name="Lee S."/>
            <person name="Talag J."/>
            <person name="Welchert J."/>
            <person name="Wing R.A."/>
        </authorList>
    </citation>
    <scope>NUCLEOTIDE SEQUENCE [LARGE SCALE GENOMIC DNA]</scope>
    <source>
        <strain evidence="9">cv. OR44</strain>
    </source>
</reference>
<evidence type="ECO:0000256" key="4">
    <source>
        <dbReference type="ARBA" id="ARBA00022692"/>
    </source>
</evidence>
<dbReference type="HOGENOM" id="CLU_028504_1_0_1"/>
<keyword evidence="5 7" id="KW-1133">Transmembrane helix</keyword>
<dbReference type="InterPro" id="IPR056462">
    <property type="entry name" value="HAD_RAM2/GPAT1-8"/>
</dbReference>
<keyword evidence="6 7" id="KW-0472">Membrane</keyword>
<evidence type="ECO:0000256" key="7">
    <source>
        <dbReference type="SAM" id="Phobius"/>
    </source>
</evidence>
<evidence type="ECO:0000259" key="8">
    <source>
        <dbReference type="SMART" id="SM00563"/>
    </source>
</evidence>
<dbReference type="PANTHER" id="PTHR15486">
    <property type="entry name" value="ANCIENT UBIQUITOUS PROTEIN"/>
    <property type="match status" value="1"/>
</dbReference>
<evidence type="ECO:0000256" key="3">
    <source>
        <dbReference type="ARBA" id="ARBA00022679"/>
    </source>
</evidence>
<dbReference type="GO" id="GO:0010143">
    <property type="term" value="P:cutin biosynthetic process"/>
    <property type="evidence" value="ECO:0007669"/>
    <property type="project" value="TreeGrafter"/>
</dbReference>
<evidence type="ECO:0000256" key="5">
    <source>
        <dbReference type="ARBA" id="ARBA00022989"/>
    </source>
</evidence>
<dbReference type="Proteomes" id="UP000008021">
    <property type="component" value="Chromosome 3"/>
</dbReference>
<evidence type="ECO:0000313" key="10">
    <source>
        <dbReference type="Proteomes" id="UP000008021"/>
    </source>
</evidence>
<dbReference type="GO" id="GO:0016020">
    <property type="term" value="C:membrane"/>
    <property type="evidence" value="ECO:0007669"/>
    <property type="project" value="UniProtKB-SubCell"/>
</dbReference>
<keyword evidence="4 7" id="KW-0812">Transmembrane</keyword>
<name>A0A0E0D950_9ORYZ</name>
<comment type="subcellular location">
    <subcellularLocation>
        <location evidence="1">Membrane</location>
        <topology evidence="1">Multi-pass membrane protein</topology>
    </subcellularLocation>
</comment>
<sequence length="550" mass="59769">MSSKAFTKSLLFHSNKFVRRLKSFVLHAHPPPPPHVVRRSSTTADELPPAADVTVCKVEGGLLMSPSTFPYFMLVALEAGGLFRGLLLLLLYPVLLLLGHDRATKLMVMVSFAGVRKEKDGSPSFRVGRAVMPKLFLEDVSAEVFEAAARRRRRRLVCVSSMPREMVEPFLKEYLAVDAVVAPELRAFRGYYLGLTESDGEVMQRLDMEEVIGVKERGGAGDGDRDGQVTVVGIAGLGSSFHQLFQNYCKEVYVASEWARRRWRPLQPRRYAKPLIFHDGRVAFRPTTSATLAMFVWLPLAVPLALLRVALIVVVLPFSLAPPIAAALGIHCRYIAASTLRAAAALDLFVCNHRSLLDPLYVSAVAGRADLAAATYSISRLSEILAPIRTFRLTRDRAADRAAMQAHLSRSRRGGGGGGGGGLVVCPEGTTCREPFLLRFSPLFTELGADVQPVALHSEVAMFHGTTAGGWKMLDPFFLLMNPSPAYVVHFLDPVAGGGGGGGGGPEVANEVQRRIAETLGYTCTALTRRDKYLVLAGNDGVVANNNKSN</sequence>
<dbReference type="EnsemblPlants" id="OMERI03G36700.1">
    <property type="protein sequence ID" value="OMERI03G36700.1"/>
    <property type="gene ID" value="OMERI03G36700"/>
</dbReference>